<reference evidence="1" key="1">
    <citation type="submission" date="2023-03" db="UniProtKB">
        <authorList>
            <consortium name="EnsemblPlants"/>
        </authorList>
    </citation>
    <scope>IDENTIFICATION</scope>
</reference>
<sequence>MHAPPIARAKTMWNHPYRKPEARVGPCFPVMLESPPQLRWPSSARVYYSFISVQLIATVVSVRPIATFVVCDSEDWASIFWSELRPL</sequence>
<proteinExistence type="predicted"/>
<dbReference type="EnsemblPlants" id="MELO3C015800.2.1">
    <property type="protein sequence ID" value="MELO3C015800.2.1"/>
    <property type="gene ID" value="MELO3C015800.2"/>
</dbReference>
<dbReference type="AlphaFoldDB" id="A0A9I9DB17"/>
<dbReference type="Gramene" id="MELO3C015800.2.1">
    <property type="protein sequence ID" value="MELO3C015800.2.1"/>
    <property type="gene ID" value="MELO3C015800.2"/>
</dbReference>
<accession>A0A9I9DB17</accession>
<name>A0A9I9DB17_CUCME</name>
<evidence type="ECO:0000313" key="1">
    <source>
        <dbReference type="EnsemblPlants" id="MELO3C015800.2.1"/>
    </source>
</evidence>
<organism evidence="1">
    <name type="scientific">Cucumis melo</name>
    <name type="common">Muskmelon</name>
    <dbReference type="NCBI Taxonomy" id="3656"/>
    <lineage>
        <taxon>Eukaryota</taxon>
        <taxon>Viridiplantae</taxon>
        <taxon>Streptophyta</taxon>
        <taxon>Embryophyta</taxon>
        <taxon>Tracheophyta</taxon>
        <taxon>Spermatophyta</taxon>
        <taxon>Magnoliopsida</taxon>
        <taxon>eudicotyledons</taxon>
        <taxon>Gunneridae</taxon>
        <taxon>Pentapetalae</taxon>
        <taxon>rosids</taxon>
        <taxon>fabids</taxon>
        <taxon>Cucurbitales</taxon>
        <taxon>Cucurbitaceae</taxon>
        <taxon>Benincaseae</taxon>
        <taxon>Cucumis</taxon>
    </lineage>
</organism>
<protein>
    <submittedName>
        <fullName evidence="1">Uncharacterized protein</fullName>
    </submittedName>
</protein>